<evidence type="ECO:0000256" key="9">
    <source>
        <dbReference type="SAM" id="MobiDB-lite"/>
    </source>
</evidence>
<evidence type="ECO:0000313" key="11">
    <source>
        <dbReference type="EMBL" id="GHB36933.1"/>
    </source>
</evidence>
<dbReference type="HAMAP" id="MF_00911">
    <property type="entry name" value="FtsQ_subfam"/>
    <property type="match status" value="1"/>
</dbReference>
<dbReference type="RefSeq" id="WP_373304643.1">
    <property type="nucleotide sequence ID" value="NZ_BMVP01000001.1"/>
</dbReference>
<keyword evidence="3 8" id="KW-0132">Cell division</keyword>
<keyword evidence="4 8" id="KW-0812">Transmembrane</keyword>
<gene>
    <name evidence="8 11" type="primary">ftsQ</name>
    <name evidence="11" type="ORF">GCM10010347_02740</name>
</gene>
<feature type="domain" description="POTRA" evidence="10">
    <location>
        <begin position="77"/>
        <end position="146"/>
    </location>
</feature>
<protein>
    <recommendedName>
        <fullName evidence="8">Cell division protein FtsQ</fullName>
    </recommendedName>
</protein>
<keyword evidence="12" id="KW-1185">Reference proteome</keyword>
<dbReference type="Gene3D" id="3.10.20.310">
    <property type="entry name" value="membrane protein fhac"/>
    <property type="match status" value="1"/>
</dbReference>
<keyword evidence="7 8" id="KW-0131">Cell cycle</keyword>
<dbReference type="InterPro" id="IPR013685">
    <property type="entry name" value="POTRA_FtsQ_type"/>
</dbReference>
<dbReference type="PANTHER" id="PTHR37820">
    <property type="entry name" value="CELL DIVISION PROTEIN DIVIB"/>
    <property type="match status" value="1"/>
</dbReference>
<evidence type="ECO:0000256" key="1">
    <source>
        <dbReference type="ARBA" id="ARBA00004370"/>
    </source>
</evidence>
<reference evidence="12" key="1">
    <citation type="journal article" date="2019" name="Int. J. Syst. Evol. Microbiol.">
        <title>The Global Catalogue of Microorganisms (GCM) 10K type strain sequencing project: providing services to taxonomists for standard genome sequencing and annotation.</title>
        <authorList>
            <consortium name="The Broad Institute Genomics Platform"/>
            <consortium name="The Broad Institute Genome Sequencing Center for Infectious Disease"/>
            <person name="Wu L."/>
            <person name="Ma J."/>
        </authorList>
    </citation>
    <scope>NUCLEOTIDE SEQUENCE [LARGE SCALE GENOMIC DNA]</scope>
    <source>
        <strain evidence="12">JCM 4738</strain>
    </source>
</reference>
<comment type="caution">
    <text evidence="11">The sequence shown here is derived from an EMBL/GenBank/DDBJ whole genome shotgun (WGS) entry which is preliminary data.</text>
</comment>
<dbReference type="GO" id="GO:0051301">
    <property type="term" value="P:cell division"/>
    <property type="evidence" value="ECO:0007669"/>
    <property type="project" value="UniProtKB-KW"/>
</dbReference>
<evidence type="ECO:0000313" key="12">
    <source>
        <dbReference type="Proteomes" id="UP000642673"/>
    </source>
</evidence>
<feature type="transmembrane region" description="Helical" evidence="8">
    <location>
        <begin position="51"/>
        <end position="72"/>
    </location>
</feature>
<feature type="region of interest" description="Disordered" evidence="9">
    <location>
        <begin position="1"/>
        <end position="42"/>
    </location>
</feature>
<evidence type="ECO:0000256" key="7">
    <source>
        <dbReference type="ARBA" id="ARBA00023306"/>
    </source>
</evidence>
<keyword evidence="5 8" id="KW-1133">Transmembrane helix</keyword>
<dbReference type="PROSITE" id="PS51779">
    <property type="entry name" value="POTRA"/>
    <property type="match status" value="1"/>
</dbReference>
<evidence type="ECO:0000256" key="5">
    <source>
        <dbReference type="ARBA" id="ARBA00022989"/>
    </source>
</evidence>
<dbReference type="InterPro" id="IPR034746">
    <property type="entry name" value="POTRA"/>
</dbReference>
<evidence type="ECO:0000256" key="8">
    <source>
        <dbReference type="HAMAP-Rule" id="MF_00911"/>
    </source>
</evidence>
<evidence type="ECO:0000256" key="4">
    <source>
        <dbReference type="ARBA" id="ARBA00022692"/>
    </source>
</evidence>
<keyword evidence="2 8" id="KW-1003">Cell membrane</keyword>
<dbReference type="Proteomes" id="UP000642673">
    <property type="component" value="Unassembled WGS sequence"/>
</dbReference>
<dbReference type="InterPro" id="IPR050487">
    <property type="entry name" value="FtsQ_DivIB"/>
</dbReference>
<dbReference type="InterPro" id="IPR026579">
    <property type="entry name" value="FtsQ"/>
</dbReference>
<evidence type="ECO:0000259" key="10">
    <source>
        <dbReference type="PROSITE" id="PS51779"/>
    </source>
</evidence>
<sequence length="280" mass="28901">MAGATTAQRGNPGSGRPRPKGGGSGAPKPPGGPKPSQRGGPWGSGIRSRRILVLASLVAAVLLAAGGTWVLYGSSWLRVEKVTATGTEVLTGQQVLAAAAVPVGAPLVSIDSDEIEGRLRRRLPRIDSVDVVRAWPHGIGLKVKERKPVLLIRKDAKFVEVDASGVRFDTVAKAPAGVPVLELAAERSPSGRRFDAERLLHEAVGIAGGLPEAVAKEAVQVKVESYDSVVLQLTRGRTVVWGSGELGEAKGRALTALLKAVPGAGHFDVSVPTAPAVSGS</sequence>
<name>A0ABQ3EJ42_9ACTN</name>
<accession>A0ABQ3EJ42</accession>
<dbReference type="Pfam" id="PF08478">
    <property type="entry name" value="POTRA_1"/>
    <property type="match status" value="1"/>
</dbReference>
<keyword evidence="6 8" id="KW-0472">Membrane</keyword>
<comment type="subcellular location">
    <subcellularLocation>
        <location evidence="8">Cell membrane</location>
        <topology evidence="8">Single-pass type II membrane protein</topology>
    </subcellularLocation>
    <subcellularLocation>
        <location evidence="1">Membrane</location>
    </subcellularLocation>
    <text evidence="8">Localizes to the division septum.</text>
</comment>
<evidence type="ECO:0000256" key="6">
    <source>
        <dbReference type="ARBA" id="ARBA00023136"/>
    </source>
</evidence>
<proteinExistence type="inferred from homology"/>
<evidence type="ECO:0000256" key="2">
    <source>
        <dbReference type="ARBA" id="ARBA00022475"/>
    </source>
</evidence>
<dbReference type="EMBL" id="BMVP01000001">
    <property type="protein sequence ID" value="GHB36933.1"/>
    <property type="molecule type" value="Genomic_DNA"/>
</dbReference>
<organism evidence="11 12">
    <name type="scientific">Streptomyces cirratus</name>
    <dbReference type="NCBI Taxonomy" id="68187"/>
    <lineage>
        <taxon>Bacteria</taxon>
        <taxon>Bacillati</taxon>
        <taxon>Actinomycetota</taxon>
        <taxon>Actinomycetes</taxon>
        <taxon>Kitasatosporales</taxon>
        <taxon>Streptomycetaceae</taxon>
        <taxon>Streptomyces</taxon>
    </lineage>
</organism>
<evidence type="ECO:0000256" key="3">
    <source>
        <dbReference type="ARBA" id="ARBA00022618"/>
    </source>
</evidence>
<dbReference type="PANTHER" id="PTHR37820:SF1">
    <property type="entry name" value="CELL DIVISION PROTEIN FTSQ"/>
    <property type="match status" value="1"/>
</dbReference>
<comment type="function">
    <text evidence="8">Essential cell division protein.</text>
</comment>
<comment type="similarity">
    <text evidence="8">Belongs to the FtsQ/DivIB family. FtsQ subfamily.</text>
</comment>